<feature type="region of interest" description="Disordered" evidence="1">
    <location>
        <begin position="1"/>
        <end position="27"/>
    </location>
</feature>
<protein>
    <submittedName>
        <fullName evidence="2">Uncharacterized protein</fullName>
    </submittedName>
</protein>
<dbReference type="EMBL" id="KN122257">
    <property type="protein sequence ID" value="KFO31605.1"/>
    <property type="molecule type" value="Genomic_DNA"/>
</dbReference>
<feature type="compositionally biased region" description="Basic and acidic residues" evidence="1">
    <location>
        <begin position="181"/>
        <end position="195"/>
    </location>
</feature>
<dbReference type="Proteomes" id="UP000028990">
    <property type="component" value="Unassembled WGS sequence"/>
</dbReference>
<reference evidence="2 3" key="1">
    <citation type="submission" date="2013-11" db="EMBL/GenBank/DDBJ databases">
        <title>The Damaraland mole rat (Fukomys damarensis) genome and evolution of African mole rats.</title>
        <authorList>
            <person name="Gladyshev V.N."/>
            <person name="Fang X."/>
        </authorList>
    </citation>
    <scope>NUCLEOTIDE SEQUENCE [LARGE SCALE GENOMIC DNA]</scope>
    <source>
        <tissue evidence="2">Liver</tissue>
    </source>
</reference>
<organism evidence="2 3">
    <name type="scientific">Fukomys damarensis</name>
    <name type="common">Damaraland mole rat</name>
    <name type="synonym">Cryptomys damarensis</name>
    <dbReference type="NCBI Taxonomy" id="885580"/>
    <lineage>
        <taxon>Eukaryota</taxon>
        <taxon>Metazoa</taxon>
        <taxon>Chordata</taxon>
        <taxon>Craniata</taxon>
        <taxon>Vertebrata</taxon>
        <taxon>Euteleostomi</taxon>
        <taxon>Mammalia</taxon>
        <taxon>Eutheria</taxon>
        <taxon>Euarchontoglires</taxon>
        <taxon>Glires</taxon>
        <taxon>Rodentia</taxon>
        <taxon>Hystricomorpha</taxon>
        <taxon>Bathyergidae</taxon>
        <taxon>Fukomys</taxon>
    </lineage>
</organism>
<sequence length="543" mass="59995">MLGRLVNSNFLQQSNLQPRTPRTPEKVPAAQQCNLRLSMATSPLHQDSLGVLAPRLLQTPPAAEPHCPDPRPTAGVAPLCGRTWPGPRFWGGLGGRTSKLTGEPLTLEDLAIPALRQAWHPSHAPIHQPLASVQYLEHQAARLRGQVPREPPSPAQRDPCPGSGQGLPAHPQSSRPLLASWDERRRHPRGHRETTDLLVAQGPHTDRSDSRAPSKPASPKTTLGLRTGHYHDSEQATLPAQPLRPGDEGAPGPTHGSGDRGHPAGSLGFSSAATAGSVLPGREGDVHIPRELGRRKASWSLDVDVFLARRAVLQNKAQDCVAPEGHPAARRQLLSRCFRSWRRMAHRVLSHRQLLREGFRALQWTLWLQEARLEVAWRRHSKALLAQTFREWRLLVQREKQGQHLVQAASGPCTSWGARDQVTCWGREAVGRPTPSSRCFWAWQRVAQRGAQCQGRLAEHCVRTLRRCLGRWVQMKQLRASDQAAVTQLSLCRQEAGALALWSSAHGVEMVARASLQGACHTLALHRALLLQGMRLSQHQRAK</sequence>
<gene>
    <name evidence="2" type="ORF">H920_06991</name>
</gene>
<evidence type="ECO:0000313" key="3">
    <source>
        <dbReference type="Proteomes" id="UP000028990"/>
    </source>
</evidence>
<dbReference type="AlphaFoldDB" id="A0A091DMW0"/>
<accession>A0A091DMW0</accession>
<evidence type="ECO:0000256" key="1">
    <source>
        <dbReference type="SAM" id="MobiDB-lite"/>
    </source>
</evidence>
<dbReference type="PANTHER" id="PTHR38493:SF1">
    <property type="entry name" value="SFI1 SPINDLE BODY DOMAIN-CONTAINING PROTEIN"/>
    <property type="match status" value="1"/>
</dbReference>
<dbReference type="eggNOG" id="ENOG502S8BN">
    <property type="taxonomic scope" value="Eukaryota"/>
</dbReference>
<feature type="compositionally biased region" description="Polar residues" evidence="1">
    <location>
        <begin position="1"/>
        <end position="20"/>
    </location>
</feature>
<feature type="region of interest" description="Disordered" evidence="1">
    <location>
        <begin position="146"/>
        <end position="284"/>
    </location>
</feature>
<proteinExistence type="predicted"/>
<dbReference type="PANTHER" id="PTHR38493">
    <property type="entry name" value="CHROMOSOME 1 OPEN READING FRAME 167"/>
    <property type="match status" value="1"/>
</dbReference>
<name>A0A091DMW0_FUKDA</name>
<evidence type="ECO:0000313" key="2">
    <source>
        <dbReference type="EMBL" id="KFO31605.1"/>
    </source>
</evidence>
<keyword evidence="3" id="KW-1185">Reference proteome</keyword>
<dbReference type="InterPro" id="IPR031473">
    <property type="entry name" value="DUF4684"/>
</dbReference>